<name>A0A1M4EIP6_9ACTN</name>
<feature type="region of interest" description="Disordered" evidence="1">
    <location>
        <begin position="79"/>
        <end position="110"/>
    </location>
</feature>
<dbReference type="AlphaFoldDB" id="A0A1M4EIP6"/>
<organism evidence="2">
    <name type="scientific">Nonomuraea gerenzanensis</name>
    <dbReference type="NCBI Taxonomy" id="93944"/>
    <lineage>
        <taxon>Bacteria</taxon>
        <taxon>Bacillati</taxon>
        <taxon>Actinomycetota</taxon>
        <taxon>Actinomycetes</taxon>
        <taxon>Streptosporangiales</taxon>
        <taxon>Streptosporangiaceae</taxon>
        <taxon>Nonomuraea</taxon>
    </lineage>
</organism>
<dbReference type="Gene3D" id="3.40.462.20">
    <property type="match status" value="1"/>
</dbReference>
<reference evidence="2" key="1">
    <citation type="submission" date="2016-04" db="EMBL/GenBank/DDBJ databases">
        <authorList>
            <person name="Evans L.H."/>
            <person name="Alamgir A."/>
            <person name="Owens N."/>
            <person name="Weber N.D."/>
            <person name="Virtaneva K."/>
            <person name="Barbian K."/>
            <person name="Babar A."/>
            <person name="Rosenke K."/>
        </authorList>
    </citation>
    <scope>NUCLEOTIDE SEQUENCE</scope>
    <source>
        <strain evidence="2">Nono1</strain>
    </source>
</reference>
<sequence>MSSSAALVRLPDVPVLPEPLPAVTTPIMDKVREMPYADCASIHSDPVDPAAVIERAGLLRELTPETVGALVAVAGATAEAARRSGRSGPAQPQHPSRSLRLVGGGPVSRA</sequence>
<evidence type="ECO:0000256" key="1">
    <source>
        <dbReference type="SAM" id="MobiDB-lite"/>
    </source>
</evidence>
<gene>
    <name evidence="2" type="ORF">BN4615_P8198</name>
</gene>
<dbReference type="EMBL" id="LT559118">
    <property type="protein sequence ID" value="SBO98682.1"/>
    <property type="molecule type" value="Genomic_DNA"/>
</dbReference>
<protein>
    <submittedName>
        <fullName evidence="2">Uncharacterized protein</fullName>
    </submittedName>
</protein>
<accession>A0A1M4EIP6</accession>
<evidence type="ECO:0000313" key="2">
    <source>
        <dbReference type="EMBL" id="SBO98682.1"/>
    </source>
</evidence>
<dbReference type="RefSeq" id="WP_311132033.1">
    <property type="nucleotide sequence ID" value="NZ_LT559118.1"/>
</dbReference>
<proteinExistence type="predicted"/>